<protein>
    <submittedName>
        <fullName evidence="1">Uncharacterized protein</fullName>
    </submittedName>
</protein>
<name>A0A6N7Q0Z7_9BACT</name>
<keyword evidence="2" id="KW-1185">Reference proteome</keyword>
<reference evidence="1 2" key="1">
    <citation type="submission" date="2019-10" db="EMBL/GenBank/DDBJ databases">
        <title>A soil myxobacterium in the family Polyangiaceae.</title>
        <authorList>
            <person name="Li Y."/>
            <person name="Wang J."/>
        </authorList>
    </citation>
    <scope>NUCLEOTIDE SEQUENCE [LARGE SCALE GENOMIC DNA]</scope>
    <source>
        <strain evidence="1 2">DSM 14734</strain>
    </source>
</reference>
<evidence type="ECO:0000313" key="1">
    <source>
        <dbReference type="EMBL" id="MRG94641.1"/>
    </source>
</evidence>
<organism evidence="1 2">
    <name type="scientific">Polyangium spumosum</name>
    <dbReference type="NCBI Taxonomy" id="889282"/>
    <lineage>
        <taxon>Bacteria</taxon>
        <taxon>Pseudomonadati</taxon>
        <taxon>Myxococcota</taxon>
        <taxon>Polyangia</taxon>
        <taxon>Polyangiales</taxon>
        <taxon>Polyangiaceae</taxon>
        <taxon>Polyangium</taxon>
    </lineage>
</organism>
<gene>
    <name evidence="1" type="ORF">GF068_22365</name>
</gene>
<dbReference type="EMBL" id="WJIE01000006">
    <property type="protein sequence ID" value="MRG94641.1"/>
    <property type="molecule type" value="Genomic_DNA"/>
</dbReference>
<sequence length="287" mass="32549">MDRLTPEDPEVARIDNALAEWRQGDVVRGPVDFIHMGDPARPLTKLAGEAQGDGPTVLVGEEIGLVVLTQTCDLVRTCVDRPFVEVAPIVEVDESKLPQIERGYLLKYAHIPALQEERLVADLDRVMTIEKSIISDWVRIPGCRNDAETRAFAEALRRKRGRFAFPDDFVEASQALQKRLKDKHDKGSEEGQALRALREIRVTAAPSWNEDQVRLTFWFIRNPDQHNFAGKPWDEYLQRWLALFQKTDRLVEAEGLVVTLADMSAQDYVESDPLDLDHLSLRGQRAG</sequence>
<accession>A0A6N7Q0Z7</accession>
<dbReference type="AlphaFoldDB" id="A0A6N7Q0Z7"/>
<comment type="caution">
    <text evidence="1">The sequence shown here is derived from an EMBL/GenBank/DDBJ whole genome shotgun (WGS) entry which is preliminary data.</text>
</comment>
<evidence type="ECO:0000313" key="2">
    <source>
        <dbReference type="Proteomes" id="UP000440224"/>
    </source>
</evidence>
<proteinExistence type="predicted"/>
<dbReference type="RefSeq" id="WP_206079516.1">
    <property type="nucleotide sequence ID" value="NZ_WJIE01000006.1"/>
</dbReference>
<dbReference type="Proteomes" id="UP000440224">
    <property type="component" value="Unassembled WGS sequence"/>
</dbReference>